<protein>
    <submittedName>
        <fullName evidence="2">Uu.00g143850.m01.CDS01</fullName>
    </submittedName>
</protein>
<comment type="caution">
    <text evidence="2">The sequence shown here is derived from an EMBL/GenBank/DDBJ whole genome shotgun (WGS) entry which is preliminary data.</text>
</comment>
<evidence type="ECO:0000313" key="3">
    <source>
        <dbReference type="Proteomes" id="UP001295740"/>
    </source>
</evidence>
<evidence type="ECO:0000256" key="1">
    <source>
        <dbReference type="SAM" id="MobiDB-lite"/>
    </source>
</evidence>
<accession>A0AAI8VRJ7</accession>
<dbReference type="Proteomes" id="UP001295740">
    <property type="component" value="Unassembled WGS sequence"/>
</dbReference>
<evidence type="ECO:0000313" key="2">
    <source>
        <dbReference type="EMBL" id="CAJ2509359.1"/>
    </source>
</evidence>
<dbReference type="EMBL" id="CAUWAG010000012">
    <property type="protein sequence ID" value="CAJ2509359.1"/>
    <property type="molecule type" value="Genomic_DNA"/>
</dbReference>
<gene>
    <name evidence="2" type="ORF">KHLLAP_LOCUS9827</name>
</gene>
<sequence>MQIGDMRNEQVPTALEIPLYGVESIMIQNGKPVNDLFMHKVENTGTITLSNNARDSVPGHSADKKSTGGRARNVKRKRPSAEMEGDEEPKYQ</sequence>
<name>A0AAI8VRJ7_9PEZI</name>
<proteinExistence type="predicted"/>
<reference evidence="2" key="1">
    <citation type="submission" date="2023-10" db="EMBL/GenBank/DDBJ databases">
        <authorList>
            <person name="Hackl T."/>
        </authorList>
    </citation>
    <scope>NUCLEOTIDE SEQUENCE</scope>
</reference>
<organism evidence="2 3">
    <name type="scientific">Anthostomella pinea</name>
    <dbReference type="NCBI Taxonomy" id="933095"/>
    <lineage>
        <taxon>Eukaryota</taxon>
        <taxon>Fungi</taxon>
        <taxon>Dikarya</taxon>
        <taxon>Ascomycota</taxon>
        <taxon>Pezizomycotina</taxon>
        <taxon>Sordariomycetes</taxon>
        <taxon>Xylariomycetidae</taxon>
        <taxon>Xylariales</taxon>
        <taxon>Xylariaceae</taxon>
        <taxon>Anthostomella</taxon>
    </lineage>
</organism>
<dbReference type="AlphaFoldDB" id="A0AAI8VRJ7"/>
<feature type="compositionally biased region" description="Acidic residues" evidence="1">
    <location>
        <begin position="83"/>
        <end position="92"/>
    </location>
</feature>
<keyword evidence="3" id="KW-1185">Reference proteome</keyword>
<feature type="region of interest" description="Disordered" evidence="1">
    <location>
        <begin position="49"/>
        <end position="92"/>
    </location>
</feature>